<dbReference type="Proteomes" id="UP000037507">
    <property type="component" value="Unassembled WGS sequence"/>
</dbReference>
<dbReference type="CDD" id="cd00009">
    <property type="entry name" value="AAA"/>
    <property type="match status" value="1"/>
</dbReference>
<organism evidence="3 4">
    <name type="scientific">Limnohabitans planktonicus II-D5</name>
    <dbReference type="NCBI Taxonomy" id="1293045"/>
    <lineage>
        <taxon>Bacteria</taxon>
        <taxon>Pseudomonadati</taxon>
        <taxon>Pseudomonadota</taxon>
        <taxon>Betaproteobacteria</taxon>
        <taxon>Burkholderiales</taxon>
        <taxon>Comamonadaceae</taxon>
        <taxon>Limnohabitans</taxon>
    </lineage>
</organism>
<dbReference type="Pfam" id="PF13635">
    <property type="entry name" value="DUF4143"/>
    <property type="match status" value="1"/>
</dbReference>
<dbReference type="PANTHER" id="PTHR43566">
    <property type="entry name" value="CONSERVED PROTEIN"/>
    <property type="match status" value="1"/>
</dbReference>
<feature type="domain" description="AAA" evidence="1">
    <location>
        <begin position="21"/>
        <end position="137"/>
    </location>
</feature>
<dbReference type="OrthoDB" id="9771844at2"/>
<proteinExistence type="predicted"/>
<reference evidence="3" key="1">
    <citation type="submission" date="2017-04" db="EMBL/GenBank/DDBJ databases">
        <title>Unexpected and diverse lifestyles within the genus Limnohabitans.</title>
        <authorList>
            <person name="Kasalicky V."/>
            <person name="Mehrshad M."/>
            <person name="Andrei S.-A."/>
            <person name="Salcher M."/>
            <person name="Kratochvilova H."/>
            <person name="Simek K."/>
            <person name="Ghai R."/>
        </authorList>
    </citation>
    <scope>NUCLEOTIDE SEQUENCE [LARGE SCALE GENOMIC DNA]</scope>
    <source>
        <strain evidence="3">II-D5</strain>
    </source>
</reference>
<dbReference type="SUPFAM" id="SSF52540">
    <property type="entry name" value="P-loop containing nucleoside triphosphate hydrolases"/>
    <property type="match status" value="1"/>
</dbReference>
<feature type="domain" description="DUF4143" evidence="2">
    <location>
        <begin position="187"/>
        <end position="348"/>
    </location>
</feature>
<evidence type="ECO:0000259" key="1">
    <source>
        <dbReference type="Pfam" id="PF13173"/>
    </source>
</evidence>
<keyword evidence="4" id="KW-1185">Reference proteome</keyword>
<comment type="caution">
    <text evidence="3">The sequence shown here is derived from an EMBL/GenBank/DDBJ whole genome shotgun (WGS) entry which is preliminary data.</text>
</comment>
<dbReference type="PANTHER" id="PTHR43566:SF2">
    <property type="entry name" value="DUF4143 DOMAIN-CONTAINING PROTEIN"/>
    <property type="match status" value="1"/>
</dbReference>
<sequence>MMIDRLFNRELQDRLDYSPGVVLLGARQVGKSTLARACAELISDAVFLDLELPEDRAKLDQASAFFAANRSRLVVLDEVQTMPALFVQLRPEIDADRRPGRFLLLGSASGALLRQSAESLAGRVSYFELPPLLWNEVQTVAASQDATQQLLALQAHWQRGGMPLSTMAKTDAQSLRWRNDYLQSIVRRDLPALGITIPGETLWRFLRMLAHQHGQLFNASSLAVAMGGISPITVGRYLDIFCDALIVRKVEPYFVNLGKRLVKSPKIYFRDTGLLHALLGIGNADDLQGHPMSGYSWEGLVVNHIAALLPLMAGGNATLNFYRTAAGAEMDAVVDTGSERIGFEIKLSNAPRVTKGFWNACTDLQLSRAYVVAPVSSSWPLADNAQVIPLLDVARVLGVQT</sequence>
<dbReference type="InterPro" id="IPR041682">
    <property type="entry name" value="AAA_14"/>
</dbReference>
<dbReference type="EMBL" id="LFYT02000018">
    <property type="protein sequence ID" value="PVE42166.1"/>
    <property type="molecule type" value="Genomic_DNA"/>
</dbReference>
<dbReference type="InterPro" id="IPR025420">
    <property type="entry name" value="DUF4143"/>
</dbReference>
<evidence type="ECO:0000259" key="2">
    <source>
        <dbReference type="Pfam" id="PF13635"/>
    </source>
</evidence>
<gene>
    <name evidence="3" type="ORF">H663_013465</name>
</gene>
<dbReference type="AlphaFoldDB" id="A0A2T7UBS9"/>
<name>A0A2T7UBS9_9BURK</name>
<dbReference type="STRING" id="1293045.H663_14405"/>
<evidence type="ECO:0008006" key="5">
    <source>
        <dbReference type="Google" id="ProtNLM"/>
    </source>
</evidence>
<accession>A0A2T7UBS9</accession>
<dbReference type="InterPro" id="IPR027417">
    <property type="entry name" value="P-loop_NTPase"/>
</dbReference>
<dbReference type="Pfam" id="PF13173">
    <property type="entry name" value="AAA_14"/>
    <property type="match status" value="1"/>
</dbReference>
<evidence type="ECO:0000313" key="3">
    <source>
        <dbReference type="EMBL" id="PVE42166.1"/>
    </source>
</evidence>
<dbReference type="Gene3D" id="3.40.50.300">
    <property type="entry name" value="P-loop containing nucleotide triphosphate hydrolases"/>
    <property type="match status" value="1"/>
</dbReference>
<protein>
    <recommendedName>
        <fullName evidence="5">ATPase</fullName>
    </recommendedName>
</protein>
<evidence type="ECO:0000313" key="4">
    <source>
        <dbReference type="Proteomes" id="UP000037507"/>
    </source>
</evidence>